<dbReference type="Proteomes" id="UP000635665">
    <property type="component" value="Unassembled WGS sequence"/>
</dbReference>
<evidence type="ECO:0000256" key="1">
    <source>
        <dbReference type="SAM" id="SignalP"/>
    </source>
</evidence>
<dbReference type="RefSeq" id="WP_198638491.1">
    <property type="nucleotide sequence ID" value="NZ_JAEHNY010000006.1"/>
</dbReference>
<keyword evidence="3" id="KW-1185">Reference proteome</keyword>
<dbReference type="SUPFAM" id="SSF49464">
    <property type="entry name" value="Carboxypeptidase regulatory domain-like"/>
    <property type="match status" value="1"/>
</dbReference>
<comment type="caution">
    <text evidence="2">The sequence shown here is derived from an EMBL/GenBank/DDBJ whole genome shotgun (WGS) entry which is preliminary data.</text>
</comment>
<evidence type="ECO:0000313" key="2">
    <source>
        <dbReference type="EMBL" id="MBI6120015.1"/>
    </source>
</evidence>
<dbReference type="EMBL" id="JAEHNY010000006">
    <property type="protein sequence ID" value="MBI6120015.1"/>
    <property type="molecule type" value="Genomic_DNA"/>
</dbReference>
<protein>
    <recommendedName>
        <fullName evidence="4">CarboxypepD_reg-like domain-containing protein</fullName>
    </recommendedName>
</protein>
<accession>A0ABS0TG33</accession>
<keyword evidence="1" id="KW-0732">Signal</keyword>
<evidence type="ECO:0008006" key="4">
    <source>
        <dbReference type="Google" id="ProtNLM"/>
    </source>
</evidence>
<reference evidence="2 3" key="1">
    <citation type="submission" date="2020-12" db="EMBL/GenBank/DDBJ databases">
        <title>Salegentibacter orientalis sp. nov., isolated from costal sediment.</title>
        <authorList>
            <person name="Lian F.-B."/>
        </authorList>
    </citation>
    <scope>NUCLEOTIDE SEQUENCE [LARGE SCALE GENOMIC DNA]</scope>
    <source>
        <strain evidence="2 3">F60176</strain>
    </source>
</reference>
<evidence type="ECO:0000313" key="3">
    <source>
        <dbReference type="Proteomes" id="UP000635665"/>
    </source>
</evidence>
<proteinExistence type="predicted"/>
<sequence length="265" mass="30097">MIKNAFYIAFILFNCVLFAQDQDRIVINGKIIVPENDSPEGMTIFNQSTSRGTIANSNGEFKLQVALQDTVVFSAIQFKSFKVVVEEGVINSGEMNVFLTENITELPEIRLSNNELSGDIRVDVARIEVEDPDVPQYSAADLEAMNVRRQPDSLMGPGRNDALAASNTRLVNGLNFVNVFKLLVGAEVENNPFTKRELDEKLRDLYDDEFFKANLNIERDRINDFIYYVTDHGLDQELLEDGNELNLIEFLIKKSEEYKAFHARD</sequence>
<dbReference type="InterPro" id="IPR008969">
    <property type="entry name" value="CarboxyPept-like_regulatory"/>
</dbReference>
<name>A0ABS0TG33_9FLAO</name>
<feature type="chain" id="PRO_5045362330" description="CarboxypepD_reg-like domain-containing protein" evidence="1">
    <location>
        <begin position="20"/>
        <end position="265"/>
    </location>
</feature>
<organism evidence="2 3">
    <name type="scientific">Salegentibacter maritimus</name>
    <dbReference type="NCBI Taxonomy" id="2794347"/>
    <lineage>
        <taxon>Bacteria</taxon>
        <taxon>Pseudomonadati</taxon>
        <taxon>Bacteroidota</taxon>
        <taxon>Flavobacteriia</taxon>
        <taxon>Flavobacteriales</taxon>
        <taxon>Flavobacteriaceae</taxon>
        <taxon>Salegentibacter</taxon>
    </lineage>
</organism>
<feature type="signal peptide" evidence="1">
    <location>
        <begin position="1"/>
        <end position="19"/>
    </location>
</feature>
<gene>
    <name evidence="2" type="ORF">I6U50_08260</name>
</gene>